<dbReference type="InterPro" id="IPR036388">
    <property type="entry name" value="WH-like_DNA-bd_sf"/>
</dbReference>
<evidence type="ECO:0008006" key="3">
    <source>
        <dbReference type="Google" id="ProtNLM"/>
    </source>
</evidence>
<comment type="caution">
    <text evidence="1">The sequence shown here is derived from an EMBL/GenBank/DDBJ whole genome shotgun (WGS) entry which is preliminary data.</text>
</comment>
<evidence type="ECO:0000313" key="1">
    <source>
        <dbReference type="EMBL" id="GAA2123855.1"/>
    </source>
</evidence>
<proteinExistence type="predicted"/>
<name>A0ABN2Y9U3_9ACTN</name>
<reference evidence="1 2" key="1">
    <citation type="journal article" date="2019" name="Int. J. Syst. Evol. Microbiol.">
        <title>The Global Catalogue of Microorganisms (GCM) 10K type strain sequencing project: providing services to taxonomists for standard genome sequencing and annotation.</title>
        <authorList>
            <consortium name="The Broad Institute Genomics Platform"/>
            <consortium name="The Broad Institute Genome Sequencing Center for Infectious Disease"/>
            <person name="Wu L."/>
            <person name="Ma J."/>
        </authorList>
    </citation>
    <scope>NUCLEOTIDE SEQUENCE [LARGE SCALE GENOMIC DNA]</scope>
    <source>
        <strain evidence="1 2">JCM 15481</strain>
    </source>
</reference>
<dbReference type="Proteomes" id="UP001500443">
    <property type="component" value="Unassembled WGS sequence"/>
</dbReference>
<dbReference type="EMBL" id="BAAAPF010000076">
    <property type="protein sequence ID" value="GAA2123855.1"/>
    <property type="molecule type" value="Genomic_DNA"/>
</dbReference>
<sequence>MSDLTSRTLVLDGLRRLPDPPPAHLIPVLAELSRGTPDTVACRNLHVSPRTYSRRVAELLAHLGAESRFQGGAQAVRWGWLVGACLPDAAEGR</sequence>
<accession>A0ABN2Y9U3</accession>
<keyword evidence="2" id="KW-1185">Reference proteome</keyword>
<dbReference type="Gene3D" id="1.10.10.10">
    <property type="entry name" value="Winged helix-like DNA-binding domain superfamily/Winged helix DNA-binding domain"/>
    <property type="match status" value="1"/>
</dbReference>
<dbReference type="RefSeq" id="WP_234020091.1">
    <property type="nucleotide sequence ID" value="NZ_BAAAPF010000076.1"/>
</dbReference>
<evidence type="ECO:0000313" key="2">
    <source>
        <dbReference type="Proteomes" id="UP001500443"/>
    </source>
</evidence>
<protein>
    <recommendedName>
        <fullName evidence="3">PucR family transcriptional regulator</fullName>
    </recommendedName>
</protein>
<organism evidence="1 2">
    <name type="scientific">Streptomyces synnematoformans</name>
    <dbReference type="NCBI Taxonomy" id="415721"/>
    <lineage>
        <taxon>Bacteria</taxon>
        <taxon>Bacillati</taxon>
        <taxon>Actinomycetota</taxon>
        <taxon>Actinomycetes</taxon>
        <taxon>Kitasatosporales</taxon>
        <taxon>Streptomycetaceae</taxon>
        <taxon>Streptomyces</taxon>
    </lineage>
</organism>
<gene>
    <name evidence="1" type="ORF">GCM10009802_28450</name>
</gene>